<evidence type="ECO:0000256" key="1">
    <source>
        <dbReference type="SAM" id="MobiDB-lite"/>
    </source>
</evidence>
<accession>K1Z5G1</accession>
<feature type="region of interest" description="Disordered" evidence="1">
    <location>
        <begin position="1"/>
        <end position="40"/>
    </location>
</feature>
<protein>
    <submittedName>
        <fullName evidence="2">Uncharacterized protein</fullName>
    </submittedName>
</protein>
<name>K1Z5G1_9BACT</name>
<organism evidence="2">
    <name type="scientific">uncultured bacterium</name>
    <name type="common">gcode 4</name>
    <dbReference type="NCBI Taxonomy" id="1234023"/>
    <lineage>
        <taxon>Bacteria</taxon>
        <taxon>environmental samples</taxon>
    </lineage>
</organism>
<feature type="compositionally biased region" description="Basic and acidic residues" evidence="1">
    <location>
        <begin position="20"/>
        <end position="38"/>
    </location>
</feature>
<dbReference type="AlphaFoldDB" id="K1Z5G1"/>
<proteinExistence type="predicted"/>
<reference evidence="2" key="1">
    <citation type="journal article" date="2012" name="Science">
        <title>Fermentation, hydrogen, and sulfur metabolism in multiple uncultivated bacterial phyla.</title>
        <authorList>
            <person name="Wrighton K.C."/>
            <person name="Thomas B.C."/>
            <person name="Sharon I."/>
            <person name="Miller C.S."/>
            <person name="Castelle C.J."/>
            <person name="VerBerkmoes N.C."/>
            <person name="Wilkins M.J."/>
            <person name="Hettich R.L."/>
            <person name="Lipton M.S."/>
            <person name="Williams K.H."/>
            <person name="Long P.E."/>
            <person name="Banfield J.F."/>
        </authorList>
    </citation>
    <scope>NUCLEOTIDE SEQUENCE [LARGE SCALE GENOMIC DNA]</scope>
</reference>
<evidence type="ECO:0000313" key="2">
    <source>
        <dbReference type="EMBL" id="EKD44501.1"/>
    </source>
</evidence>
<dbReference type="EMBL" id="AMFJ01028846">
    <property type="protein sequence ID" value="EKD44501.1"/>
    <property type="molecule type" value="Genomic_DNA"/>
</dbReference>
<comment type="caution">
    <text evidence="2">The sequence shown here is derived from an EMBL/GenBank/DDBJ whole genome shotgun (WGS) entry which is preliminary data.</text>
</comment>
<gene>
    <name evidence="2" type="ORF">ACD_71C00115G0001</name>
</gene>
<sequence length="840" mass="95682">MTDHMSEKPPSFEESLAQARIEDAREKLEKKETLRRQPESATNLHSKEVFWNSLGHVNEGLSGQIKAMEPLIANLSEKSMSYFETLKADNYLLLMTEGETFTHLELEAFREYQSTLKTRMSTVKFVSHMLASGETWENIMKRGEMNSFLTTPEGKFMSKIAEFSPNIEEAKKEFHFNKAQELAGSPQLGRNGRLFAEVYCNVLKGTEYEQKAKQFCPSVVEKFTDGSRELARELLSLDQLFIMAASGLVGRGIATGISGSEKAVRYSAKALDTINASRIAKATLPGAEVLVQRTTDGKLLRGLKIAGNITVDISKFVAYESLAKQTGNEEVAKAVAVVLAFIPGAKSGFESELRKNPMANAESALKFGDWILAERGEANLREDLYKALVEKVKQEKGGKRVEAGGIPKEMSEDLRIMADDAVRLLKTAREWGQVNSESRVIERLHGKIDKGNRTTEDIYEKLNDVGPLRLKEYKHPVTGEKVPSVTKETYLPAYREWLSKLGGFLDNVQDWTLMSSNTLFLTVGKFKTLPWDLDVIVRSEDFGRIYSKFQILEKSGEIGGLTLKSIDGSVPQVTPENMKTLLEAGNLKLQFYIGTHQKIPVNGQPLLIDTEFFFDAKGKGLIQLGQIPRVLETFTLDGKKIKTLSPYDSIETYTYNLLDENGKNAIDKVGKAKDATRVNNLLTYLQEDWMTKPEDILKKIDDTVLKYRKYAWPELSKNFEKVFEGKERVKAEIKEMIKGFNDQLKQNKQWKESHWNLPEFESFIEETDKRKEKMREWYNKAISGKISPIEKKEANEIIQLMKNEQKRDLKLMRKSEDFAYFYEYDILNEKFIKRLQDVLK</sequence>
<feature type="compositionally biased region" description="Basic and acidic residues" evidence="1">
    <location>
        <begin position="1"/>
        <end position="11"/>
    </location>
</feature>